<dbReference type="Proteomes" id="UP000444185">
    <property type="component" value="Unassembled WGS sequence"/>
</dbReference>
<dbReference type="AlphaFoldDB" id="A0A844XWT0"/>
<name>A0A844XWT0_9SPHN</name>
<evidence type="ECO:0000313" key="2">
    <source>
        <dbReference type="Proteomes" id="UP000444185"/>
    </source>
</evidence>
<evidence type="ECO:0008006" key="3">
    <source>
        <dbReference type="Google" id="ProtNLM"/>
    </source>
</evidence>
<dbReference type="EMBL" id="WTYF01000004">
    <property type="protein sequence ID" value="MXO50321.1"/>
    <property type="molecule type" value="Genomic_DNA"/>
</dbReference>
<reference evidence="1 2" key="1">
    <citation type="submission" date="2019-12" db="EMBL/GenBank/DDBJ databases">
        <title>Genomic-based taxomic classification of the family Erythrobacteraceae.</title>
        <authorList>
            <person name="Xu L."/>
        </authorList>
    </citation>
    <scope>NUCLEOTIDE SEQUENCE [LARGE SCALE GENOMIC DNA]</scope>
    <source>
        <strain evidence="1 2">DSM 16225</strain>
    </source>
</reference>
<accession>A0A844XWT0</accession>
<protein>
    <recommendedName>
        <fullName evidence="3">Terminase</fullName>
    </recommendedName>
</protein>
<proteinExistence type="predicted"/>
<gene>
    <name evidence="1" type="ORF">GRI42_03270</name>
</gene>
<sequence length="158" mass="17775">MSTPKFLPAFAPVPRLKDRSNGWKPEVQRAFIEALADTGSVTSACRAVGRSTHGAYHLRRQPGAEEFAAAWEAALDFGMRRIEDVAMDRALNGVEVPVYSYGKLVGTRISHNDRLLMFMLRNRSPDRFADGRSALRQGGANAIDKMELTRLRNQWRKE</sequence>
<dbReference type="OrthoDB" id="7282816at2"/>
<dbReference type="RefSeq" id="WP_160606884.1">
    <property type="nucleotide sequence ID" value="NZ_WTYF01000004.1"/>
</dbReference>
<evidence type="ECO:0000313" key="1">
    <source>
        <dbReference type="EMBL" id="MXO50321.1"/>
    </source>
</evidence>
<organism evidence="1 2">
    <name type="scientific">Qipengyuania gaetbuli</name>
    <dbReference type="NCBI Taxonomy" id="266952"/>
    <lineage>
        <taxon>Bacteria</taxon>
        <taxon>Pseudomonadati</taxon>
        <taxon>Pseudomonadota</taxon>
        <taxon>Alphaproteobacteria</taxon>
        <taxon>Sphingomonadales</taxon>
        <taxon>Erythrobacteraceae</taxon>
        <taxon>Qipengyuania</taxon>
    </lineage>
</organism>
<comment type="caution">
    <text evidence="1">The sequence shown here is derived from an EMBL/GenBank/DDBJ whole genome shotgun (WGS) entry which is preliminary data.</text>
</comment>
<keyword evidence="2" id="KW-1185">Reference proteome</keyword>